<reference evidence="4" key="1">
    <citation type="submission" date="2019-09" db="EMBL/GenBank/DDBJ databases">
        <title>Draft genome information of white flower Hibiscus syriacus.</title>
        <authorList>
            <person name="Kim Y.-M."/>
        </authorList>
    </citation>
    <scope>NUCLEOTIDE SEQUENCE [LARGE SCALE GENOMIC DNA]</scope>
    <source>
        <strain evidence="4">YM2019G1</strain>
    </source>
</reference>
<evidence type="ECO:0000256" key="1">
    <source>
        <dbReference type="ARBA" id="ARBA00007626"/>
    </source>
</evidence>
<proteinExistence type="inferred from homology"/>
<evidence type="ECO:0000313" key="4">
    <source>
        <dbReference type="EMBL" id="KAE8702749.1"/>
    </source>
</evidence>
<dbReference type="InterPro" id="IPR002885">
    <property type="entry name" value="PPR_rpt"/>
</dbReference>
<evidence type="ECO:0000313" key="5">
    <source>
        <dbReference type="Proteomes" id="UP000436088"/>
    </source>
</evidence>
<feature type="repeat" description="PPR" evidence="3">
    <location>
        <begin position="20"/>
        <end position="54"/>
    </location>
</feature>
<name>A0A6A3AIQ1_HIBSY</name>
<dbReference type="Pfam" id="PF13812">
    <property type="entry name" value="PPR_3"/>
    <property type="match status" value="1"/>
</dbReference>
<evidence type="ECO:0008006" key="6">
    <source>
        <dbReference type="Google" id="ProtNLM"/>
    </source>
</evidence>
<dbReference type="AlphaFoldDB" id="A0A6A3AIQ1"/>
<protein>
    <recommendedName>
        <fullName evidence="6">Pentatricopeptide repeat-containing protein</fullName>
    </recommendedName>
</protein>
<feature type="repeat" description="PPR" evidence="3">
    <location>
        <begin position="55"/>
        <end position="85"/>
    </location>
</feature>
<dbReference type="Proteomes" id="UP000436088">
    <property type="component" value="Unassembled WGS sequence"/>
</dbReference>
<organism evidence="4 5">
    <name type="scientific">Hibiscus syriacus</name>
    <name type="common">Rose of Sharon</name>
    <dbReference type="NCBI Taxonomy" id="106335"/>
    <lineage>
        <taxon>Eukaryota</taxon>
        <taxon>Viridiplantae</taxon>
        <taxon>Streptophyta</taxon>
        <taxon>Embryophyta</taxon>
        <taxon>Tracheophyta</taxon>
        <taxon>Spermatophyta</taxon>
        <taxon>Magnoliopsida</taxon>
        <taxon>eudicotyledons</taxon>
        <taxon>Gunneridae</taxon>
        <taxon>Pentapetalae</taxon>
        <taxon>rosids</taxon>
        <taxon>malvids</taxon>
        <taxon>Malvales</taxon>
        <taxon>Malvaceae</taxon>
        <taxon>Malvoideae</taxon>
        <taxon>Hibiscus</taxon>
    </lineage>
</organism>
<comment type="caution">
    <text evidence="4">The sequence shown here is derived from an EMBL/GenBank/DDBJ whole genome shotgun (WGS) entry which is preliminary data.</text>
</comment>
<dbReference type="EMBL" id="VEPZ02001007">
    <property type="protein sequence ID" value="KAE8702749.1"/>
    <property type="molecule type" value="Genomic_DNA"/>
</dbReference>
<dbReference type="InterPro" id="IPR050872">
    <property type="entry name" value="PPR_P_subfamily"/>
</dbReference>
<dbReference type="NCBIfam" id="TIGR00756">
    <property type="entry name" value="PPR"/>
    <property type="match status" value="2"/>
</dbReference>
<sequence>MVSEAEDIVDTMRKEGIEPNVVTYSILVDANCKKGMVSIAEDIVETMRKEGIEPNVVTYNTLMKGMCQSGRISVACELWRNMLLWTRSKSSDLFHSAGWLLRKW</sequence>
<dbReference type="PANTHER" id="PTHR46128">
    <property type="entry name" value="MITOCHONDRIAL GROUP I INTRON SPLICING FACTOR CCM1"/>
    <property type="match status" value="1"/>
</dbReference>
<gene>
    <name evidence="4" type="ORF">F3Y22_tig00110482pilonHSYRG00836</name>
</gene>
<dbReference type="PROSITE" id="PS51375">
    <property type="entry name" value="PPR"/>
    <property type="match status" value="2"/>
</dbReference>
<dbReference type="InterPro" id="IPR011990">
    <property type="entry name" value="TPR-like_helical_dom_sf"/>
</dbReference>
<evidence type="ECO:0000256" key="3">
    <source>
        <dbReference type="PROSITE-ProRule" id="PRU00708"/>
    </source>
</evidence>
<comment type="similarity">
    <text evidence="1">Belongs to the PPR family. P subfamily.</text>
</comment>
<keyword evidence="5" id="KW-1185">Reference proteome</keyword>
<accession>A0A6A3AIQ1</accession>
<dbReference type="Gene3D" id="1.25.40.10">
    <property type="entry name" value="Tetratricopeptide repeat domain"/>
    <property type="match status" value="1"/>
</dbReference>
<keyword evidence="2" id="KW-0677">Repeat</keyword>
<evidence type="ECO:0000256" key="2">
    <source>
        <dbReference type="ARBA" id="ARBA00022737"/>
    </source>
</evidence>
<dbReference type="PANTHER" id="PTHR46128:SF358">
    <property type="entry name" value="TETRATRICOPEPTIDE REPEAT (TPR)-LIKE SUPERFAMILY PROTEIN"/>
    <property type="match status" value="1"/>
</dbReference>